<organism evidence="12 13">
    <name type="scientific">Nocardioides zeae</name>
    <dbReference type="NCBI Taxonomy" id="1457234"/>
    <lineage>
        <taxon>Bacteria</taxon>
        <taxon>Bacillati</taxon>
        <taxon>Actinomycetota</taxon>
        <taxon>Actinomycetes</taxon>
        <taxon>Propionibacteriales</taxon>
        <taxon>Nocardioidaceae</taxon>
        <taxon>Nocardioides</taxon>
    </lineage>
</organism>
<evidence type="ECO:0000256" key="4">
    <source>
        <dbReference type="ARBA" id="ARBA00007637"/>
    </source>
</evidence>
<protein>
    <recommendedName>
        <fullName evidence="6 10">UDP-glucose 4-epimerase</fullName>
        <ecNumber evidence="5 10">5.1.3.2</ecNumber>
    </recommendedName>
</protein>
<comment type="catalytic activity">
    <reaction evidence="1 10">
        <text>UDP-alpha-D-glucose = UDP-alpha-D-galactose</text>
        <dbReference type="Rhea" id="RHEA:22168"/>
        <dbReference type="ChEBI" id="CHEBI:58885"/>
        <dbReference type="ChEBI" id="CHEBI:66914"/>
        <dbReference type="EC" id="5.1.3.2"/>
    </reaction>
</comment>
<dbReference type="SUPFAM" id="SSF51735">
    <property type="entry name" value="NAD(P)-binding Rossmann-fold domains"/>
    <property type="match status" value="1"/>
</dbReference>
<dbReference type="AlphaFoldDB" id="A0AAJ1X2G3"/>
<comment type="caution">
    <text evidence="12">The sequence shown here is derived from an EMBL/GenBank/DDBJ whole genome shotgun (WGS) entry which is preliminary data.</text>
</comment>
<evidence type="ECO:0000256" key="9">
    <source>
        <dbReference type="ARBA" id="ARBA00023235"/>
    </source>
</evidence>
<dbReference type="GO" id="GO:0003978">
    <property type="term" value="F:UDP-glucose 4-epimerase activity"/>
    <property type="evidence" value="ECO:0007669"/>
    <property type="project" value="UniProtKB-UniRule"/>
</dbReference>
<evidence type="ECO:0000256" key="1">
    <source>
        <dbReference type="ARBA" id="ARBA00000083"/>
    </source>
</evidence>
<evidence type="ECO:0000256" key="3">
    <source>
        <dbReference type="ARBA" id="ARBA00004947"/>
    </source>
</evidence>
<evidence type="ECO:0000256" key="8">
    <source>
        <dbReference type="ARBA" id="ARBA00023144"/>
    </source>
</evidence>
<dbReference type="GO" id="GO:0006012">
    <property type="term" value="P:galactose metabolic process"/>
    <property type="evidence" value="ECO:0007669"/>
    <property type="project" value="UniProtKB-KW"/>
</dbReference>
<dbReference type="Proteomes" id="UP001239215">
    <property type="component" value="Unassembled WGS sequence"/>
</dbReference>
<evidence type="ECO:0000256" key="2">
    <source>
        <dbReference type="ARBA" id="ARBA00001911"/>
    </source>
</evidence>
<dbReference type="InterPro" id="IPR005886">
    <property type="entry name" value="UDP_G4E"/>
</dbReference>
<dbReference type="Gene3D" id="3.90.25.10">
    <property type="entry name" value="UDP-galactose 4-epimerase, domain 1"/>
    <property type="match status" value="1"/>
</dbReference>
<dbReference type="PRINTS" id="PR01713">
    <property type="entry name" value="NUCEPIMERASE"/>
</dbReference>
<dbReference type="EMBL" id="JAUTAN010000001">
    <property type="protein sequence ID" value="MDQ1105846.1"/>
    <property type="molecule type" value="Genomic_DNA"/>
</dbReference>
<dbReference type="PANTHER" id="PTHR43725">
    <property type="entry name" value="UDP-GLUCOSE 4-EPIMERASE"/>
    <property type="match status" value="1"/>
</dbReference>
<dbReference type="NCBIfam" id="TIGR01179">
    <property type="entry name" value="galE"/>
    <property type="match status" value="1"/>
</dbReference>
<dbReference type="NCBIfam" id="NF007956">
    <property type="entry name" value="PRK10675.1"/>
    <property type="match status" value="1"/>
</dbReference>
<evidence type="ECO:0000256" key="7">
    <source>
        <dbReference type="ARBA" id="ARBA00023027"/>
    </source>
</evidence>
<evidence type="ECO:0000256" key="10">
    <source>
        <dbReference type="RuleBase" id="RU366046"/>
    </source>
</evidence>
<feature type="domain" description="NAD-dependent epimerase/dehydratase" evidence="11">
    <location>
        <begin position="3"/>
        <end position="263"/>
    </location>
</feature>
<evidence type="ECO:0000256" key="5">
    <source>
        <dbReference type="ARBA" id="ARBA00013189"/>
    </source>
</evidence>
<dbReference type="RefSeq" id="WP_307202460.1">
    <property type="nucleotide sequence ID" value="NZ_JAUTAN010000001.1"/>
</dbReference>
<dbReference type="Gene3D" id="3.40.50.720">
    <property type="entry name" value="NAD(P)-binding Rossmann-like Domain"/>
    <property type="match status" value="1"/>
</dbReference>
<evidence type="ECO:0000313" key="12">
    <source>
        <dbReference type="EMBL" id="MDQ1105846.1"/>
    </source>
</evidence>
<dbReference type="EC" id="5.1.3.2" evidence="5 10"/>
<proteinExistence type="inferred from homology"/>
<evidence type="ECO:0000256" key="6">
    <source>
        <dbReference type="ARBA" id="ARBA00018569"/>
    </source>
</evidence>
<dbReference type="InterPro" id="IPR036291">
    <property type="entry name" value="NAD(P)-bd_dom_sf"/>
</dbReference>
<comment type="similarity">
    <text evidence="4 10">Belongs to the NAD(P)-dependent epimerase/dehydratase family.</text>
</comment>
<keyword evidence="8" id="KW-0299">Galactose metabolism</keyword>
<keyword evidence="7 10" id="KW-0520">NAD</keyword>
<dbReference type="InterPro" id="IPR001509">
    <property type="entry name" value="Epimerase_deHydtase"/>
</dbReference>
<gene>
    <name evidence="12" type="ORF">QE405_003130</name>
</gene>
<evidence type="ECO:0000313" key="13">
    <source>
        <dbReference type="Proteomes" id="UP001239215"/>
    </source>
</evidence>
<dbReference type="CDD" id="cd05247">
    <property type="entry name" value="UDP_G4E_1_SDR_e"/>
    <property type="match status" value="1"/>
</dbReference>
<keyword evidence="9 10" id="KW-0413">Isomerase</keyword>
<keyword evidence="10" id="KW-0119">Carbohydrate metabolism</keyword>
<dbReference type="PANTHER" id="PTHR43725:SF47">
    <property type="entry name" value="UDP-GLUCOSE 4-EPIMERASE"/>
    <property type="match status" value="1"/>
</dbReference>
<reference evidence="12" key="1">
    <citation type="submission" date="2023-07" db="EMBL/GenBank/DDBJ databases">
        <title>Functional and genomic diversity of the sorghum phyllosphere microbiome.</title>
        <authorList>
            <person name="Shade A."/>
        </authorList>
    </citation>
    <scope>NUCLEOTIDE SEQUENCE</scope>
    <source>
        <strain evidence="12">SORGH_AS_1067</strain>
    </source>
</reference>
<accession>A0AAJ1X2G3</accession>
<sequence>MRILVAGGAGYIGSHTVLSLLEAGHDVVVADDFSNARPAVLDRMRELAGAEVPFVEVDLTDAARTEALVADRRPDAVIHFAGLKAVGESAVQPLRYYRTNLDATFSLLEAMGRHGVERFVFSSSATVYGDHAPVPYVETYAPLAAASPYGRTKVMTEQVLNDHAAATPGLRVALLRYFNPVGAHPSGRMGEDPQGVPNNLMPYVAQVAVGRQQRLAIFGDDYDTPDGTCLRDYIHVVDLAEGHVAALEHLDEQATPVRAFNLGGGRGTSVRELFDAFCAVVGRELPHEVVGRRPGDLPAYWADTTRAADELGWTARRSLDDMVADVWRWQSQNPTGYPA</sequence>
<dbReference type="Pfam" id="PF01370">
    <property type="entry name" value="Epimerase"/>
    <property type="match status" value="1"/>
</dbReference>
<comment type="cofactor">
    <cofactor evidence="2 10">
        <name>NAD(+)</name>
        <dbReference type="ChEBI" id="CHEBI:57540"/>
    </cofactor>
</comment>
<evidence type="ECO:0000259" key="11">
    <source>
        <dbReference type="Pfam" id="PF01370"/>
    </source>
</evidence>
<dbReference type="GO" id="GO:0005829">
    <property type="term" value="C:cytosol"/>
    <property type="evidence" value="ECO:0007669"/>
    <property type="project" value="TreeGrafter"/>
</dbReference>
<name>A0AAJ1X2G3_9ACTN</name>
<comment type="subunit">
    <text evidence="10">Homodimer.</text>
</comment>
<comment type="pathway">
    <text evidence="3 10">Carbohydrate metabolism; galactose metabolism.</text>
</comment>